<dbReference type="InterPro" id="IPR045318">
    <property type="entry name" value="EZH1/2-like"/>
</dbReference>
<reference evidence="5 6" key="1">
    <citation type="journal article" date="2010" name="Nat. Biotechnol.">
        <title>Genome sequence of the model mushroom Schizophyllum commune.</title>
        <authorList>
            <person name="Ohm R.A."/>
            <person name="de Jong J.F."/>
            <person name="Lugones L.G."/>
            <person name="Aerts A."/>
            <person name="Kothe E."/>
            <person name="Stajich J.E."/>
            <person name="de Vries R.P."/>
            <person name="Record E."/>
            <person name="Levasseur A."/>
            <person name="Baker S.E."/>
            <person name="Bartholomew K.A."/>
            <person name="Coutinho P.M."/>
            <person name="Erdmann S."/>
            <person name="Fowler T.J."/>
            <person name="Gathman A.C."/>
            <person name="Lombard V."/>
            <person name="Henrissat B."/>
            <person name="Knabe N."/>
            <person name="Kuees U."/>
            <person name="Lilly W.W."/>
            <person name="Lindquist E."/>
            <person name="Lucas S."/>
            <person name="Magnuson J.K."/>
            <person name="Piumi F."/>
            <person name="Raudaskoski M."/>
            <person name="Salamov A."/>
            <person name="Schmutz J."/>
            <person name="Schwarze F.W.M.R."/>
            <person name="vanKuyk P.A."/>
            <person name="Horton J.S."/>
            <person name="Grigoriev I.V."/>
            <person name="Woesten H.A.B."/>
        </authorList>
    </citation>
    <scope>NUCLEOTIDE SEQUENCE [LARGE SCALE GENOMIC DNA]</scope>
    <source>
        <strain evidence="6">H4-8 / FGSC 9210</strain>
    </source>
</reference>
<name>D8Q8T7_SCHCM</name>
<keyword evidence="2" id="KW-0804">Transcription</keyword>
<organism evidence="6">
    <name type="scientific">Schizophyllum commune (strain H4-8 / FGSC 9210)</name>
    <name type="common">Split gill fungus</name>
    <dbReference type="NCBI Taxonomy" id="578458"/>
    <lineage>
        <taxon>Eukaryota</taxon>
        <taxon>Fungi</taxon>
        <taxon>Dikarya</taxon>
        <taxon>Basidiomycota</taxon>
        <taxon>Agaricomycotina</taxon>
        <taxon>Agaricomycetes</taxon>
        <taxon>Agaricomycetidae</taxon>
        <taxon>Agaricales</taxon>
        <taxon>Schizophyllaceae</taxon>
        <taxon>Schizophyllum</taxon>
    </lineage>
</organism>
<dbReference type="STRING" id="578458.D8Q8T7"/>
<accession>D8Q8T7</accession>
<evidence type="ECO:0000259" key="4">
    <source>
        <dbReference type="PROSITE" id="PS50280"/>
    </source>
</evidence>
<feature type="region of interest" description="Disordered" evidence="3">
    <location>
        <begin position="414"/>
        <end position="447"/>
    </location>
</feature>
<evidence type="ECO:0000313" key="6">
    <source>
        <dbReference type="Proteomes" id="UP000007431"/>
    </source>
</evidence>
<dbReference type="PANTHER" id="PTHR45747:SF4">
    <property type="entry name" value="HISTONE-LYSINE N-METHYLTRANSFERASE E(Z)"/>
    <property type="match status" value="1"/>
</dbReference>
<gene>
    <name evidence="5" type="ORF">SCHCODRAFT_110370</name>
</gene>
<dbReference type="InParanoid" id="D8Q8T7"/>
<dbReference type="OrthoDB" id="6141102at2759"/>
<keyword evidence="1" id="KW-0805">Transcription regulation</keyword>
<proteinExistence type="predicted"/>
<dbReference type="SMART" id="SM00317">
    <property type="entry name" value="SET"/>
    <property type="match status" value="1"/>
</dbReference>
<feature type="compositionally biased region" description="Acidic residues" evidence="3">
    <location>
        <begin position="692"/>
        <end position="703"/>
    </location>
</feature>
<dbReference type="Gene3D" id="2.170.270.10">
    <property type="entry name" value="SET domain"/>
    <property type="match status" value="1"/>
</dbReference>
<dbReference type="eggNOG" id="KOG1079">
    <property type="taxonomic scope" value="Eukaryota"/>
</dbReference>
<feature type="non-terminal residue" evidence="5">
    <location>
        <position position="703"/>
    </location>
</feature>
<dbReference type="KEGG" id="scm:SCHCO_02509449"/>
<dbReference type="EMBL" id="GL377308">
    <property type="protein sequence ID" value="EFI95120.1"/>
    <property type="molecule type" value="Genomic_DNA"/>
</dbReference>
<feature type="domain" description="SET" evidence="4">
    <location>
        <begin position="499"/>
        <end position="640"/>
    </location>
</feature>
<evidence type="ECO:0000256" key="2">
    <source>
        <dbReference type="ARBA" id="ARBA00023163"/>
    </source>
</evidence>
<dbReference type="PANTHER" id="PTHR45747">
    <property type="entry name" value="HISTONE-LYSINE N-METHYLTRANSFERASE E(Z)"/>
    <property type="match status" value="1"/>
</dbReference>
<feature type="region of interest" description="Disordered" evidence="3">
    <location>
        <begin position="666"/>
        <end position="703"/>
    </location>
</feature>
<dbReference type="RefSeq" id="XP_003030023.1">
    <property type="nucleotide sequence ID" value="XM_003029977.1"/>
</dbReference>
<evidence type="ECO:0000313" key="5">
    <source>
        <dbReference type="EMBL" id="EFI95120.1"/>
    </source>
</evidence>
<dbReference type="GO" id="GO:0003682">
    <property type="term" value="F:chromatin binding"/>
    <property type="evidence" value="ECO:0007669"/>
    <property type="project" value="TreeGrafter"/>
</dbReference>
<dbReference type="Pfam" id="PF00856">
    <property type="entry name" value="SET"/>
    <property type="match status" value="1"/>
</dbReference>
<dbReference type="HOGENOM" id="CLU_392393_0_0_1"/>
<protein>
    <recommendedName>
        <fullName evidence="4">SET domain-containing protein</fullName>
    </recommendedName>
</protein>
<dbReference type="VEuPathDB" id="FungiDB:SCHCODRAFT_02509449"/>
<sequence>MGRGNPSAFAAERVGALCTFPARCALRASESDSITFFQEPLALGMAEDWRASPASSAGKSESANREVALNCYLKVRDELCVSALTVPPPYRDVMEVLPELLCTIADDRSMDVDSDVEQAFTVVEYDDEGEASARFPMLEPVEVTIPDELRVEPHAKYEAVAPSSTSVQAEHKDDTCPFNIYADYPAFDHEAFANSFDLRAWEVYKKPMEYHITEETARRLHNEHGMDYNAIDRTGITKPFVLHKDQRSGHVSLRHELDLRPSRYWRALPEAPAPRDEDSILDDIQEMFTTFCSLCITSGCLLHRAPRGELIKRNPPLMAREPLVTQGQLKSFEANLRQFGRTRRCGEECWNHPDIDDEAPLPELSPADHRRLESVLECRPDESTCALAIVARLPCFLIYQYRAQKFTSKYIQQAKERSDKIQGKRKKQTRRPKLPPKMPIANAGRLRMVEEDDKGVDDDGAPRPPTYAECDPRRCKSCGASKLDYDRCGNMQMQAERVASIEVKPSKYGLGAFAMHDIRKNQVIGDYTGEICSRLYMDNMHVRDGFAISYIFEFQRQHRMTPVIEGATVGNSTRYINHAPKDLEANKKSGLPLEYTEDDPTKAIFATCEGRETIVDGDLRMLIYACSDIRLGEELRLDYGEDYWKGHTEESLEDTTSMDVDETLETVVIRQRPAPASSKTRRKPGPGRDSEYIPELEDNDDGF</sequence>
<dbReference type="InterPro" id="IPR001214">
    <property type="entry name" value="SET_dom"/>
</dbReference>
<dbReference type="SUPFAM" id="SSF82199">
    <property type="entry name" value="SET domain"/>
    <property type="match status" value="1"/>
</dbReference>
<dbReference type="PROSITE" id="PS50280">
    <property type="entry name" value="SET"/>
    <property type="match status" value="1"/>
</dbReference>
<dbReference type="GeneID" id="9591443"/>
<dbReference type="GO" id="GO:0031507">
    <property type="term" value="P:heterochromatin formation"/>
    <property type="evidence" value="ECO:0007669"/>
    <property type="project" value="TreeGrafter"/>
</dbReference>
<dbReference type="Proteomes" id="UP000007431">
    <property type="component" value="Unassembled WGS sequence"/>
</dbReference>
<keyword evidence="6" id="KW-1185">Reference proteome</keyword>
<dbReference type="GO" id="GO:0035098">
    <property type="term" value="C:ESC/E(Z) complex"/>
    <property type="evidence" value="ECO:0007669"/>
    <property type="project" value="TreeGrafter"/>
</dbReference>
<feature type="compositionally biased region" description="Basic residues" evidence="3">
    <location>
        <begin position="423"/>
        <end position="434"/>
    </location>
</feature>
<evidence type="ECO:0000256" key="3">
    <source>
        <dbReference type="SAM" id="MobiDB-lite"/>
    </source>
</evidence>
<evidence type="ECO:0000256" key="1">
    <source>
        <dbReference type="ARBA" id="ARBA00023015"/>
    </source>
</evidence>
<dbReference type="GO" id="GO:0046976">
    <property type="term" value="F:histone H3K27 methyltransferase activity"/>
    <property type="evidence" value="ECO:0007669"/>
    <property type="project" value="TreeGrafter"/>
</dbReference>
<dbReference type="OMA" id="HWEDEAD"/>
<dbReference type="AlphaFoldDB" id="D8Q8T7"/>
<dbReference type="InterPro" id="IPR046341">
    <property type="entry name" value="SET_dom_sf"/>
</dbReference>